<protein>
    <submittedName>
        <fullName evidence="2">Uncharacterized protein</fullName>
    </submittedName>
</protein>
<sequence length="409" mass="45419">MGQWTLTRYDEVLNSKIKSLVAGAMKRAKLEQAEPQISFKQFVEDLDVGDSFTTSLVDTLVKEMADRRTRPTEDDRRLVSEKTAKNLRTITGANRVYFTSRFRRLSNSRGHLPMYLTTNSPEEMEMDDDEEEFDSILDAEPTLSRVGADSSVVTTGGSSTGIRFRSTSPATLAVSDETSTAPFSRSWILPRSHVTSGHSLTRSSSIRRPTRSRTVDFNDFTSRRRSTIRNNTDTSGGTNAESSTSSVDSGGRDSVWFPHTGTRRFFAGLRHRRADTDSHIWSDLPDDFVPASLRRSDVDNPPDSEIAEERSSGGLDRTISNRFPRLRRGGLRAPESLLSRQASPVETVVPGDSDSRRAPSPPEISEFVVFDSPRFSSIPIQEPESGATFGVEVTSYPTPETTFDNESPS</sequence>
<accession>A0A8H5I0M7</accession>
<proteinExistence type="predicted"/>
<keyword evidence="3" id="KW-1185">Reference proteome</keyword>
<evidence type="ECO:0000256" key="1">
    <source>
        <dbReference type="SAM" id="MobiDB-lite"/>
    </source>
</evidence>
<feature type="compositionally biased region" description="Polar residues" evidence="1">
    <location>
        <begin position="395"/>
        <end position="409"/>
    </location>
</feature>
<evidence type="ECO:0000313" key="3">
    <source>
        <dbReference type="Proteomes" id="UP000518752"/>
    </source>
</evidence>
<feature type="region of interest" description="Disordered" evidence="1">
    <location>
        <begin position="338"/>
        <end position="364"/>
    </location>
</feature>
<dbReference type="AlphaFoldDB" id="A0A8H5I0M7"/>
<feature type="region of interest" description="Disordered" evidence="1">
    <location>
        <begin position="292"/>
        <end position="320"/>
    </location>
</feature>
<feature type="compositionally biased region" description="Polar residues" evidence="1">
    <location>
        <begin position="236"/>
        <end position="248"/>
    </location>
</feature>
<dbReference type="OrthoDB" id="3253137at2759"/>
<reference evidence="2 3" key="1">
    <citation type="journal article" date="2020" name="ISME J.">
        <title>Uncovering the hidden diversity of litter-decomposition mechanisms in mushroom-forming fungi.</title>
        <authorList>
            <person name="Floudas D."/>
            <person name="Bentzer J."/>
            <person name="Ahren D."/>
            <person name="Johansson T."/>
            <person name="Persson P."/>
            <person name="Tunlid A."/>
        </authorList>
    </citation>
    <scope>NUCLEOTIDE SEQUENCE [LARGE SCALE GENOMIC DNA]</scope>
    <source>
        <strain evidence="2 3">CBS 406.79</strain>
    </source>
</reference>
<comment type="caution">
    <text evidence="2">The sequence shown here is derived from an EMBL/GenBank/DDBJ whole genome shotgun (WGS) entry which is preliminary data.</text>
</comment>
<feature type="region of interest" description="Disordered" evidence="1">
    <location>
        <begin position="378"/>
        <end position="409"/>
    </location>
</feature>
<evidence type="ECO:0000313" key="2">
    <source>
        <dbReference type="EMBL" id="KAF5393089.1"/>
    </source>
</evidence>
<name>A0A8H5I0M7_9AGAR</name>
<gene>
    <name evidence="2" type="ORF">D9757_001247</name>
</gene>
<organism evidence="2 3">
    <name type="scientific">Collybiopsis confluens</name>
    <dbReference type="NCBI Taxonomy" id="2823264"/>
    <lineage>
        <taxon>Eukaryota</taxon>
        <taxon>Fungi</taxon>
        <taxon>Dikarya</taxon>
        <taxon>Basidiomycota</taxon>
        <taxon>Agaricomycotina</taxon>
        <taxon>Agaricomycetes</taxon>
        <taxon>Agaricomycetidae</taxon>
        <taxon>Agaricales</taxon>
        <taxon>Marasmiineae</taxon>
        <taxon>Omphalotaceae</taxon>
        <taxon>Collybiopsis</taxon>
    </lineage>
</organism>
<dbReference type="Proteomes" id="UP000518752">
    <property type="component" value="Unassembled WGS sequence"/>
</dbReference>
<dbReference type="EMBL" id="JAACJN010000003">
    <property type="protein sequence ID" value="KAF5393089.1"/>
    <property type="molecule type" value="Genomic_DNA"/>
</dbReference>
<feature type="region of interest" description="Disordered" evidence="1">
    <location>
        <begin position="194"/>
        <end position="254"/>
    </location>
</feature>